<dbReference type="SUPFAM" id="SSF56112">
    <property type="entry name" value="Protein kinase-like (PK-like)"/>
    <property type="match status" value="1"/>
</dbReference>
<gene>
    <name evidence="2" type="ORF">TrRE_jg11253</name>
</gene>
<accession>A0A9W7ACB9</accession>
<dbReference type="PROSITE" id="PS50011">
    <property type="entry name" value="PROTEIN_KINASE_DOM"/>
    <property type="match status" value="1"/>
</dbReference>
<dbReference type="InterPro" id="IPR000719">
    <property type="entry name" value="Prot_kinase_dom"/>
</dbReference>
<dbReference type="InterPro" id="IPR008271">
    <property type="entry name" value="Ser/Thr_kinase_AS"/>
</dbReference>
<reference evidence="2" key="1">
    <citation type="submission" date="2022-07" db="EMBL/GenBank/DDBJ databases">
        <title>Genome analysis of Parmales, a sister group of diatoms, reveals the evolutionary specialization of diatoms from phago-mixotrophs to photoautotrophs.</title>
        <authorList>
            <person name="Ban H."/>
            <person name="Sato S."/>
            <person name="Yoshikawa S."/>
            <person name="Kazumasa Y."/>
            <person name="Nakamura Y."/>
            <person name="Ichinomiya M."/>
            <person name="Saitoh K."/>
            <person name="Sato N."/>
            <person name="Blanc-Mathieu R."/>
            <person name="Endo H."/>
            <person name="Kuwata A."/>
            <person name="Ogata H."/>
        </authorList>
    </citation>
    <scope>NUCLEOTIDE SEQUENCE</scope>
</reference>
<evidence type="ECO:0000313" key="2">
    <source>
        <dbReference type="EMBL" id="GMH65754.1"/>
    </source>
</evidence>
<organism evidence="2 3">
    <name type="scientific">Triparma retinervis</name>
    <dbReference type="NCBI Taxonomy" id="2557542"/>
    <lineage>
        <taxon>Eukaryota</taxon>
        <taxon>Sar</taxon>
        <taxon>Stramenopiles</taxon>
        <taxon>Ochrophyta</taxon>
        <taxon>Bolidophyceae</taxon>
        <taxon>Parmales</taxon>
        <taxon>Triparmaceae</taxon>
        <taxon>Triparma</taxon>
    </lineage>
</organism>
<dbReference type="GO" id="GO:0005524">
    <property type="term" value="F:ATP binding"/>
    <property type="evidence" value="ECO:0007669"/>
    <property type="project" value="InterPro"/>
</dbReference>
<name>A0A9W7ACB9_9STRA</name>
<comment type="caution">
    <text evidence="2">The sequence shown here is derived from an EMBL/GenBank/DDBJ whole genome shotgun (WGS) entry which is preliminary data.</text>
</comment>
<dbReference type="OrthoDB" id="194690at2759"/>
<keyword evidence="3" id="KW-1185">Reference proteome</keyword>
<dbReference type="Gene3D" id="1.10.510.10">
    <property type="entry name" value="Transferase(Phosphotransferase) domain 1"/>
    <property type="match status" value="1"/>
</dbReference>
<dbReference type="EMBL" id="BRXZ01005416">
    <property type="protein sequence ID" value="GMH65754.1"/>
    <property type="molecule type" value="Genomic_DNA"/>
</dbReference>
<dbReference type="GO" id="GO:0004672">
    <property type="term" value="F:protein kinase activity"/>
    <property type="evidence" value="ECO:0007669"/>
    <property type="project" value="InterPro"/>
</dbReference>
<dbReference type="Proteomes" id="UP001165082">
    <property type="component" value="Unassembled WGS sequence"/>
</dbReference>
<dbReference type="InterPro" id="IPR011009">
    <property type="entry name" value="Kinase-like_dom_sf"/>
</dbReference>
<sequence length="371" mass="42008">MELCRHGDIEEYIKRQPDMRLSPSDVRSIFFQMSFSLLAEKRVYQMKHYDVKNLNFLLQDGSIGHENGDHERVRMEYSYDGKVYGVEMPRDSAVIAKLADYGTADMKGGDGGGKVTLGNFTTLENTPADFLVLGEDAGQGYGHDEWGLGLCLWHLATGDCPYEEIMEEVKCPERLRERISEWWEDEERDEFGVVRSLINADVYEDGDEKDYTLHDTLYRYAVMFGIDRVGGSMGKGGEFVAYFKGAIEGDRKVNKAYEKHRRRFGCDVGVEERVKRGRECLMGMEGGWECFVGLTNWNKEERWSFEDVVKGRMMDELVGEKGDEDGVLAFSSRRRLVDHVGPVFTAGLRDDGGLALAPESAHEAALYEVGG</sequence>
<dbReference type="PROSITE" id="PS00108">
    <property type="entry name" value="PROTEIN_KINASE_ST"/>
    <property type="match status" value="1"/>
</dbReference>
<evidence type="ECO:0000259" key="1">
    <source>
        <dbReference type="PROSITE" id="PS50011"/>
    </source>
</evidence>
<dbReference type="AlphaFoldDB" id="A0A9W7ACB9"/>
<evidence type="ECO:0000313" key="3">
    <source>
        <dbReference type="Proteomes" id="UP001165082"/>
    </source>
</evidence>
<protein>
    <recommendedName>
        <fullName evidence="1">Protein kinase domain-containing protein</fullName>
    </recommendedName>
</protein>
<feature type="domain" description="Protein kinase" evidence="1">
    <location>
        <begin position="1"/>
        <end position="217"/>
    </location>
</feature>
<proteinExistence type="predicted"/>